<feature type="domain" description="Ig-like" evidence="11">
    <location>
        <begin position="40"/>
        <end position="124"/>
    </location>
</feature>
<evidence type="ECO:0000256" key="6">
    <source>
        <dbReference type="ARBA" id="ARBA00023136"/>
    </source>
</evidence>
<keyword evidence="7" id="KW-1015">Disulfide bond</keyword>
<keyword evidence="8" id="KW-0675">Receptor</keyword>
<dbReference type="GO" id="GO:0009897">
    <property type="term" value="C:external side of plasma membrane"/>
    <property type="evidence" value="ECO:0007669"/>
    <property type="project" value="TreeGrafter"/>
</dbReference>
<comment type="subcellular location">
    <subcellularLocation>
        <location evidence="1">Cell membrane</location>
        <topology evidence="1">Single-pass type I membrane protein</topology>
    </subcellularLocation>
</comment>
<dbReference type="InterPro" id="IPR007110">
    <property type="entry name" value="Ig-like_dom"/>
</dbReference>
<dbReference type="Gene3D" id="2.60.40.10">
    <property type="entry name" value="Immunoglobulins"/>
    <property type="match status" value="1"/>
</dbReference>
<reference evidence="12" key="4">
    <citation type="submission" date="2025-09" db="UniProtKB">
        <authorList>
            <consortium name="Ensembl"/>
        </authorList>
    </citation>
    <scope>IDENTIFICATION</scope>
</reference>
<dbReference type="GO" id="GO:0031295">
    <property type="term" value="P:T cell costimulation"/>
    <property type="evidence" value="ECO:0007669"/>
    <property type="project" value="TreeGrafter"/>
</dbReference>
<dbReference type="PANTHER" id="PTHR25466:SF11">
    <property type="entry name" value="GALECTIN 17-RELATED"/>
    <property type="match status" value="1"/>
</dbReference>
<keyword evidence="6" id="KW-0472">Membrane</keyword>
<evidence type="ECO:0000256" key="4">
    <source>
        <dbReference type="ARBA" id="ARBA00022729"/>
    </source>
</evidence>
<keyword evidence="9" id="KW-0325">Glycoprotein</keyword>
<evidence type="ECO:0000256" key="5">
    <source>
        <dbReference type="ARBA" id="ARBA00022989"/>
    </source>
</evidence>
<evidence type="ECO:0000313" key="13">
    <source>
        <dbReference type="Proteomes" id="UP000018467"/>
    </source>
</evidence>
<dbReference type="PROSITE" id="PS50835">
    <property type="entry name" value="IG_LIKE"/>
    <property type="match status" value="1"/>
</dbReference>
<keyword evidence="5" id="KW-1133">Transmembrane helix</keyword>
<dbReference type="GO" id="GO:0042130">
    <property type="term" value="P:negative regulation of T cell proliferation"/>
    <property type="evidence" value="ECO:0007669"/>
    <property type="project" value="TreeGrafter"/>
</dbReference>
<name>A0A3B1J0I4_ASTMX</name>
<dbReference type="GO" id="GO:0007166">
    <property type="term" value="P:cell surface receptor signaling pathway"/>
    <property type="evidence" value="ECO:0007669"/>
    <property type="project" value="TreeGrafter"/>
</dbReference>
<dbReference type="InterPro" id="IPR013106">
    <property type="entry name" value="Ig_V-set"/>
</dbReference>
<keyword evidence="4" id="KW-0732">Signal</keyword>
<evidence type="ECO:0000259" key="11">
    <source>
        <dbReference type="PROSITE" id="PS50835"/>
    </source>
</evidence>
<dbReference type="Ensembl" id="ENSAMXT00000058058.1">
    <property type="protein sequence ID" value="ENSAMXP00000034879.1"/>
    <property type="gene ID" value="ENSAMXG00000037383.1"/>
</dbReference>
<evidence type="ECO:0000256" key="1">
    <source>
        <dbReference type="ARBA" id="ARBA00004251"/>
    </source>
</evidence>
<organism evidence="12 13">
    <name type="scientific">Astyanax mexicanus</name>
    <name type="common">Blind cave fish</name>
    <name type="synonym">Astyanax fasciatus mexicanus</name>
    <dbReference type="NCBI Taxonomy" id="7994"/>
    <lineage>
        <taxon>Eukaryota</taxon>
        <taxon>Metazoa</taxon>
        <taxon>Chordata</taxon>
        <taxon>Craniata</taxon>
        <taxon>Vertebrata</taxon>
        <taxon>Euteleostomi</taxon>
        <taxon>Actinopterygii</taxon>
        <taxon>Neopterygii</taxon>
        <taxon>Teleostei</taxon>
        <taxon>Ostariophysi</taxon>
        <taxon>Characiformes</taxon>
        <taxon>Characoidei</taxon>
        <taxon>Acestrorhamphidae</taxon>
        <taxon>Acestrorhamphinae</taxon>
        <taxon>Astyanax</taxon>
    </lineage>
</organism>
<evidence type="ECO:0000256" key="9">
    <source>
        <dbReference type="ARBA" id="ARBA00023180"/>
    </source>
</evidence>
<evidence type="ECO:0000313" key="12">
    <source>
        <dbReference type="Ensembl" id="ENSAMXP00000034879.1"/>
    </source>
</evidence>
<dbReference type="PANTHER" id="PTHR25466">
    <property type="entry name" value="T-LYMPHOCYTE ACTIVATION ANTIGEN"/>
    <property type="match status" value="1"/>
</dbReference>
<reference evidence="12" key="3">
    <citation type="submission" date="2025-08" db="UniProtKB">
        <authorList>
            <consortium name="Ensembl"/>
        </authorList>
    </citation>
    <scope>IDENTIFICATION</scope>
</reference>
<dbReference type="GO" id="GO:0042102">
    <property type="term" value="P:positive regulation of T cell proliferation"/>
    <property type="evidence" value="ECO:0007669"/>
    <property type="project" value="TreeGrafter"/>
</dbReference>
<keyword evidence="2" id="KW-1003">Cell membrane</keyword>
<dbReference type="InterPro" id="IPR036179">
    <property type="entry name" value="Ig-like_dom_sf"/>
</dbReference>
<accession>A0A3B1J0I4</accession>
<evidence type="ECO:0000256" key="3">
    <source>
        <dbReference type="ARBA" id="ARBA00022692"/>
    </source>
</evidence>
<reference evidence="13" key="2">
    <citation type="journal article" date="2014" name="Nat. Commun.">
        <title>The cavefish genome reveals candidate genes for eye loss.</title>
        <authorList>
            <person name="McGaugh S.E."/>
            <person name="Gross J.B."/>
            <person name="Aken B."/>
            <person name="Blin M."/>
            <person name="Borowsky R."/>
            <person name="Chalopin D."/>
            <person name="Hinaux H."/>
            <person name="Jeffery W.R."/>
            <person name="Keene A."/>
            <person name="Ma L."/>
            <person name="Minx P."/>
            <person name="Murphy D."/>
            <person name="O'Quin K.E."/>
            <person name="Retaux S."/>
            <person name="Rohner N."/>
            <person name="Searle S.M."/>
            <person name="Stahl B.A."/>
            <person name="Tabin C."/>
            <person name="Volff J.N."/>
            <person name="Yoshizawa M."/>
            <person name="Warren W.C."/>
        </authorList>
    </citation>
    <scope>NUCLEOTIDE SEQUENCE [LARGE SCALE GENOMIC DNA]</scope>
    <source>
        <strain evidence="13">female</strain>
    </source>
</reference>
<evidence type="ECO:0000256" key="7">
    <source>
        <dbReference type="ARBA" id="ARBA00023157"/>
    </source>
</evidence>
<protein>
    <recommendedName>
        <fullName evidence="11">Ig-like domain-containing protein</fullName>
    </recommendedName>
</protein>
<dbReference type="InterPro" id="IPR013783">
    <property type="entry name" value="Ig-like_fold"/>
</dbReference>
<dbReference type="Bgee" id="ENSAMXG00000037383">
    <property type="expression patterns" value="Expressed in zone of skin and 10 other cell types or tissues"/>
</dbReference>
<evidence type="ECO:0000256" key="10">
    <source>
        <dbReference type="ARBA" id="ARBA00023319"/>
    </source>
</evidence>
<evidence type="ECO:0000256" key="8">
    <source>
        <dbReference type="ARBA" id="ARBA00023170"/>
    </source>
</evidence>
<dbReference type="GO" id="GO:0071222">
    <property type="term" value="P:cellular response to lipopolysaccharide"/>
    <property type="evidence" value="ECO:0007669"/>
    <property type="project" value="TreeGrafter"/>
</dbReference>
<dbReference type="GO" id="GO:0006955">
    <property type="term" value="P:immune response"/>
    <property type="evidence" value="ECO:0007669"/>
    <property type="project" value="TreeGrafter"/>
</dbReference>
<keyword evidence="3" id="KW-0812">Transmembrane</keyword>
<dbReference type="AlphaFoldDB" id="A0A3B1J0I4"/>
<dbReference type="InterPro" id="IPR051713">
    <property type="entry name" value="T-cell_Activation_Regulation"/>
</dbReference>
<dbReference type="GeneTree" id="ENSGT00940000175037"/>
<dbReference type="Proteomes" id="UP000018467">
    <property type="component" value="Unassembled WGS sequence"/>
</dbReference>
<dbReference type="Pfam" id="PF07686">
    <property type="entry name" value="V-set"/>
    <property type="match status" value="1"/>
</dbReference>
<proteinExistence type="predicted"/>
<dbReference type="SUPFAM" id="SSF48726">
    <property type="entry name" value="Immunoglobulin"/>
    <property type="match status" value="1"/>
</dbReference>
<sequence>MMYIIGLKSPRNHREITMRTLLYSAAVLCYIGDFTHRDSPSPILITARVGSLAVLPCDCSEIMSSEKPLIVWRTYTETVFERLGEEHYEGEGYKDRVDVPEDKLKKGNCSLVLKEVKAEDAGVYESYLMVKRSIQTKRELIQRVDC</sequence>
<keyword evidence="10" id="KW-0393">Immunoglobulin domain</keyword>
<keyword evidence="13" id="KW-1185">Reference proteome</keyword>
<reference evidence="13" key="1">
    <citation type="submission" date="2013-03" db="EMBL/GenBank/DDBJ databases">
        <authorList>
            <person name="Jeffery W."/>
            <person name="Warren W."/>
            <person name="Wilson R.K."/>
        </authorList>
    </citation>
    <scope>NUCLEOTIDE SEQUENCE</scope>
    <source>
        <strain evidence="13">female</strain>
    </source>
</reference>
<evidence type="ECO:0000256" key="2">
    <source>
        <dbReference type="ARBA" id="ARBA00022475"/>
    </source>
</evidence>
<dbReference type="InParanoid" id="A0A3B1J0I4"/>